<proteinExistence type="predicted"/>
<dbReference type="Pfam" id="PF01535">
    <property type="entry name" value="PPR"/>
    <property type="match status" value="4"/>
</dbReference>
<feature type="repeat" description="PPR" evidence="2">
    <location>
        <begin position="524"/>
        <end position="558"/>
    </location>
</feature>
<dbReference type="PROSITE" id="PS51375">
    <property type="entry name" value="PPR"/>
    <property type="match status" value="4"/>
</dbReference>
<dbReference type="InterPro" id="IPR002885">
    <property type="entry name" value="PPR_rpt"/>
</dbReference>
<dbReference type="FunFam" id="1.25.40.10:FF:000922">
    <property type="entry name" value="Pentatricopeptide repeat-containing protein"/>
    <property type="match status" value="1"/>
</dbReference>
<feature type="region of interest" description="Disordered" evidence="3">
    <location>
        <begin position="17"/>
        <end position="226"/>
    </location>
</feature>
<comment type="caution">
    <text evidence="4">The sequence shown here is derived from an EMBL/GenBank/DDBJ whole genome shotgun (WGS) entry which is preliminary data.</text>
</comment>
<feature type="compositionally biased region" description="Basic and acidic residues" evidence="3">
    <location>
        <begin position="212"/>
        <end position="221"/>
    </location>
</feature>
<sequence>MSLCRLLLLRSIRRYSSAPNPFPFHSPSAGQTFDYPSQNSQYDHHNQSNNYQNSQFTAPGGSNYRYDSQIPAAADASYSQHNPQDPIPGSNYQHNPLNQTPQSSYSQHNHQDPIPGSNYQHNPPNQTPQSSYSQHNPPPQSSYSYQSNPFLNTHTSANNPQFPSSAAPFVSQRSHGFSSAEEAAAERRRRKRRQRIEPPLHALRPNPPPRASPDDPNKPRLPDSTNVLVGSRLNLHNRVQSLIRAGDLDGASYVARQAAYSPWSHRTTVFTCNAIIAAMCRASRYSDAQALFQYFFRQFDIIPNVVSYNSLILSHCDSGQVDEALSVYRHMLEHAPFSPSSFTFRHLTKGLVQAGRIDDALSMLREMIHKGQGADSLVFNNVILGFLNLGQLDKANELFDELRERCAVYDGAVSATFIDWFFKQGKPKEAMEAYRDLLSRNYIKVPVSRNVILETLLRHGRKKEAWDMFHVMLDEHTPPTVMAVNSDTVNMMVNECFKEGNIEAAIDVFKRCGKGVKSKPFQMDVPGYNNMMMRLCELGMVDEAEKYFTQLTDKSLSPDVNSFKTLIEAYINADRLEKVLEKFSKMVEVGTDGLRVIPPYANKWFGYLIEKGSAVDCVPILSKMASREPKPDVTTYEVVTRGLVQGGKFDAVVDLLWGMAGHGVGLSASLKEFVVGAFEGVDRLREIESVLSKFQNHFVPQRPHLLPRGPQLPRLDNGGWKQEMPYVNDSVEHARQPESMPQQEMEFQRVAGQNVA</sequence>
<keyword evidence="1" id="KW-0677">Repeat</keyword>
<dbReference type="Gene3D" id="1.25.40.10">
    <property type="entry name" value="Tetratricopeptide repeat domain"/>
    <property type="match status" value="3"/>
</dbReference>
<dbReference type="AlphaFoldDB" id="A0A5A7NYI1"/>
<dbReference type="Proteomes" id="UP000325081">
    <property type="component" value="Unassembled WGS sequence"/>
</dbReference>
<dbReference type="InterPro" id="IPR011990">
    <property type="entry name" value="TPR-like_helical_dom_sf"/>
</dbReference>
<dbReference type="NCBIfam" id="TIGR00756">
    <property type="entry name" value="PPR"/>
    <property type="match status" value="3"/>
</dbReference>
<name>A0A5A7NYI1_STRAF</name>
<feature type="compositionally biased region" description="Polar residues" evidence="3">
    <location>
        <begin position="90"/>
        <end position="108"/>
    </location>
</feature>
<dbReference type="Pfam" id="PF13041">
    <property type="entry name" value="PPR_2"/>
    <property type="match status" value="2"/>
</dbReference>
<feature type="repeat" description="PPR" evidence="2">
    <location>
        <begin position="304"/>
        <end position="334"/>
    </location>
</feature>
<feature type="compositionally biased region" description="Polar residues" evidence="3">
    <location>
        <begin position="28"/>
        <end position="40"/>
    </location>
</feature>
<evidence type="ECO:0000256" key="2">
    <source>
        <dbReference type="PROSITE-ProRule" id="PRU00708"/>
    </source>
</evidence>
<feature type="repeat" description="PPR" evidence="2">
    <location>
        <begin position="340"/>
        <end position="374"/>
    </location>
</feature>
<evidence type="ECO:0000256" key="1">
    <source>
        <dbReference type="ARBA" id="ARBA00022737"/>
    </source>
</evidence>
<evidence type="ECO:0000313" key="5">
    <source>
        <dbReference type="Proteomes" id="UP000325081"/>
    </source>
</evidence>
<dbReference type="GO" id="GO:0048316">
    <property type="term" value="P:seed development"/>
    <property type="evidence" value="ECO:0007669"/>
    <property type="project" value="UniProtKB-ARBA"/>
</dbReference>
<feature type="compositionally biased region" description="Low complexity" evidence="3">
    <location>
        <begin position="128"/>
        <end position="149"/>
    </location>
</feature>
<dbReference type="InterPro" id="IPR052308">
    <property type="entry name" value="PPR_domain-containing"/>
</dbReference>
<feature type="compositionally biased region" description="Polar residues" evidence="3">
    <location>
        <begin position="150"/>
        <end position="164"/>
    </location>
</feature>
<accession>A0A5A7NYI1</accession>
<evidence type="ECO:0000256" key="3">
    <source>
        <dbReference type="SAM" id="MobiDB-lite"/>
    </source>
</evidence>
<reference evidence="5" key="1">
    <citation type="journal article" date="2019" name="Curr. Biol.">
        <title>Genome Sequence of Striga asiatica Provides Insight into the Evolution of Plant Parasitism.</title>
        <authorList>
            <person name="Yoshida S."/>
            <person name="Kim S."/>
            <person name="Wafula E.K."/>
            <person name="Tanskanen J."/>
            <person name="Kim Y.M."/>
            <person name="Honaas L."/>
            <person name="Yang Z."/>
            <person name="Spallek T."/>
            <person name="Conn C.E."/>
            <person name="Ichihashi Y."/>
            <person name="Cheong K."/>
            <person name="Cui S."/>
            <person name="Der J.P."/>
            <person name="Gundlach H."/>
            <person name="Jiao Y."/>
            <person name="Hori C."/>
            <person name="Ishida J.K."/>
            <person name="Kasahara H."/>
            <person name="Kiba T."/>
            <person name="Kim M.S."/>
            <person name="Koo N."/>
            <person name="Laohavisit A."/>
            <person name="Lee Y.H."/>
            <person name="Lumba S."/>
            <person name="McCourt P."/>
            <person name="Mortimer J.C."/>
            <person name="Mutuku J.M."/>
            <person name="Nomura T."/>
            <person name="Sasaki-Sekimoto Y."/>
            <person name="Seto Y."/>
            <person name="Wang Y."/>
            <person name="Wakatake T."/>
            <person name="Sakakibara H."/>
            <person name="Demura T."/>
            <person name="Yamaguchi S."/>
            <person name="Yoneyama K."/>
            <person name="Manabe R.I."/>
            <person name="Nelson D.C."/>
            <person name="Schulman A.H."/>
            <person name="Timko M.P."/>
            <person name="dePamphilis C.W."/>
            <person name="Choi D."/>
            <person name="Shirasu K."/>
        </authorList>
    </citation>
    <scope>NUCLEOTIDE SEQUENCE [LARGE SCALE GENOMIC DNA]</scope>
    <source>
        <strain evidence="5">cv. UVA1</strain>
    </source>
</reference>
<dbReference type="SUPFAM" id="SSF48452">
    <property type="entry name" value="TPR-like"/>
    <property type="match status" value="1"/>
</dbReference>
<keyword evidence="5" id="KW-1185">Reference proteome</keyword>
<evidence type="ECO:0000313" key="4">
    <source>
        <dbReference type="EMBL" id="GER25337.1"/>
    </source>
</evidence>
<dbReference type="PANTHER" id="PTHR47937">
    <property type="entry name" value="PLASTID TRANSCRIPTIONALLY ACTIVE CHROMOSOME 2-LIKE PROTEIN"/>
    <property type="match status" value="1"/>
</dbReference>
<dbReference type="OrthoDB" id="185373at2759"/>
<organism evidence="4 5">
    <name type="scientific">Striga asiatica</name>
    <name type="common">Asiatic witchweed</name>
    <name type="synonym">Buchnera asiatica</name>
    <dbReference type="NCBI Taxonomy" id="4170"/>
    <lineage>
        <taxon>Eukaryota</taxon>
        <taxon>Viridiplantae</taxon>
        <taxon>Streptophyta</taxon>
        <taxon>Embryophyta</taxon>
        <taxon>Tracheophyta</taxon>
        <taxon>Spermatophyta</taxon>
        <taxon>Magnoliopsida</taxon>
        <taxon>eudicotyledons</taxon>
        <taxon>Gunneridae</taxon>
        <taxon>Pentapetalae</taxon>
        <taxon>asterids</taxon>
        <taxon>lamiids</taxon>
        <taxon>Lamiales</taxon>
        <taxon>Orobanchaceae</taxon>
        <taxon>Buchnereae</taxon>
        <taxon>Striga</taxon>
    </lineage>
</organism>
<gene>
    <name evidence="4" type="ORF">STAS_00910</name>
</gene>
<dbReference type="EMBL" id="BKCP01000003">
    <property type="protein sequence ID" value="GER25337.1"/>
    <property type="molecule type" value="Genomic_DNA"/>
</dbReference>
<feature type="repeat" description="PPR" evidence="2">
    <location>
        <begin position="375"/>
        <end position="405"/>
    </location>
</feature>
<protein>
    <submittedName>
        <fullName evidence="4">Pentatricopeptide repeat-containing protein</fullName>
    </submittedName>
</protein>
<dbReference type="PANTHER" id="PTHR47937:SF2">
    <property type="entry name" value="PENTATRICOPEPTIDE (PPR) REPEAT-CONTAINING PROTEIN, PF01535'-RELATED"/>
    <property type="match status" value="1"/>
</dbReference>